<dbReference type="HOGENOM" id="CLU_2668480_0_0_5"/>
<dbReference type="Proteomes" id="UP000027180">
    <property type="component" value="Chromosome"/>
</dbReference>
<dbReference type="EMBL" id="CP006986">
    <property type="protein sequence ID" value="AIC28433.1"/>
    <property type="molecule type" value="Genomic_DNA"/>
</dbReference>
<evidence type="ECO:0000313" key="3">
    <source>
        <dbReference type="Proteomes" id="UP000027180"/>
    </source>
</evidence>
<dbReference type="AlphaFoldDB" id="A0A060HZN7"/>
<feature type="compositionally biased region" description="Basic and acidic residues" evidence="1">
    <location>
        <begin position="1"/>
        <end position="11"/>
    </location>
</feature>
<evidence type="ECO:0000256" key="1">
    <source>
        <dbReference type="SAM" id="MobiDB-lite"/>
    </source>
</evidence>
<name>A0A060HZN7_RHIET</name>
<proteinExistence type="predicted"/>
<dbReference type="KEGG" id="rei:IE4771_CH03351"/>
<protein>
    <submittedName>
        <fullName evidence="2">Uncharacterized protein</fullName>
    </submittedName>
</protein>
<sequence length="75" mass="8375">MGSSTHDEAPRRFTRSFNGPSGPCQGRTVTARSASPPAMFDSRKLIARFLGILMRLRKFITIWTENTVYPTENAA</sequence>
<accession>A0A060HZN7</accession>
<evidence type="ECO:0000313" key="2">
    <source>
        <dbReference type="EMBL" id="AIC28433.1"/>
    </source>
</evidence>
<gene>
    <name evidence="2" type="ORF">IE4771_CH03351</name>
</gene>
<feature type="region of interest" description="Disordered" evidence="1">
    <location>
        <begin position="1"/>
        <end position="35"/>
    </location>
</feature>
<reference evidence="2 3" key="1">
    <citation type="submission" date="2013-12" db="EMBL/GenBank/DDBJ databases">
        <title>Complete genome sequence of Rhizobium etli bv. mimosae IE4771.</title>
        <authorList>
            <person name="Bustos P."/>
            <person name="Santamaria R.I."/>
            <person name="Lozano L."/>
            <person name="Ormeno-Orrillo E."/>
            <person name="Rogel M.A."/>
            <person name="Romero D."/>
            <person name="Cevallos M.A."/>
            <person name="Martinez-Romero E."/>
            <person name="Gonzalez V."/>
        </authorList>
    </citation>
    <scope>NUCLEOTIDE SEQUENCE [LARGE SCALE GENOMIC DNA]</scope>
    <source>
        <strain evidence="2 3">IE4771</strain>
    </source>
</reference>
<organism evidence="2 3">
    <name type="scientific">Rhizobium etli bv. mimosae str. IE4771</name>
    <dbReference type="NCBI Taxonomy" id="1432050"/>
    <lineage>
        <taxon>Bacteria</taxon>
        <taxon>Pseudomonadati</taxon>
        <taxon>Pseudomonadota</taxon>
        <taxon>Alphaproteobacteria</taxon>
        <taxon>Hyphomicrobiales</taxon>
        <taxon>Rhizobiaceae</taxon>
        <taxon>Rhizobium/Agrobacterium group</taxon>
        <taxon>Rhizobium</taxon>
    </lineage>
</organism>